<dbReference type="PROSITE" id="PS50216">
    <property type="entry name" value="DHHC"/>
    <property type="match status" value="1"/>
</dbReference>
<dbReference type="EMBL" id="JANTQA010000047">
    <property type="protein sequence ID" value="KAJ3431903.1"/>
    <property type="molecule type" value="Genomic_DNA"/>
</dbReference>
<keyword evidence="9" id="KW-0449">Lipoprotein</keyword>
<evidence type="ECO:0000256" key="5">
    <source>
        <dbReference type="ARBA" id="ARBA00022989"/>
    </source>
</evidence>
<keyword evidence="10 12" id="KW-0012">Acyltransferase</keyword>
<accession>A0AAV7YQ48</accession>
<dbReference type="InterPro" id="IPR036126">
    <property type="entry name" value="TBCA_sf"/>
</dbReference>
<keyword evidence="3 12" id="KW-0808">Transferase</keyword>
<evidence type="ECO:0000256" key="6">
    <source>
        <dbReference type="ARBA" id="ARBA00023136"/>
    </source>
</evidence>
<keyword evidence="4 12" id="KW-0812">Transmembrane</keyword>
<dbReference type="AlphaFoldDB" id="A0AAV7YQ48"/>
<dbReference type="Pfam" id="PF01529">
    <property type="entry name" value="DHHC"/>
    <property type="match status" value="1"/>
</dbReference>
<feature type="transmembrane region" description="Helical" evidence="12">
    <location>
        <begin position="232"/>
        <end position="253"/>
    </location>
</feature>
<dbReference type="Proteomes" id="UP001146793">
    <property type="component" value="Unassembled WGS sequence"/>
</dbReference>
<evidence type="ECO:0000256" key="3">
    <source>
        <dbReference type="ARBA" id="ARBA00022679"/>
    </source>
</evidence>
<dbReference type="GO" id="GO:0007023">
    <property type="term" value="P:post-chaperonin tubulin folding pathway"/>
    <property type="evidence" value="ECO:0007669"/>
    <property type="project" value="InterPro"/>
</dbReference>
<keyword evidence="7" id="KW-0564">Palmitate</keyword>
<dbReference type="Gene3D" id="1.20.58.90">
    <property type="match status" value="1"/>
</dbReference>
<evidence type="ECO:0000256" key="9">
    <source>
        <dbReference type="ARBA" id="ARBA00023288"/>
    </source>
</evidence>
<evidence type="ECO:0000256" key="10">
    <source>
        <dbReference type="ARBA" id="ARBA00023315"/>
    </source>
</evidence>
<sequence>MDLRKIETTVEYPKSKDRSDITNERYTDYNPGKNYVCCKGKIQTGPDVKKLIQTIIGLNVVPIIITIFTFQQLREDYDMTITLIFYLVTLFLNDLFLFITAFMNPGIIKRFPYQLSKLPSEDKTPQQEIEIFRENHVFVYRYCETCKIYRPPRASHCGHCNNCVLRLDHHCPWLGSDVGLRNYRFYFFFLVFTSIEALFSIALCFVNIIQAIINGTNEEDSQALNIIKNSWWNYLIIILQLRLTYYIFGLLFLHCKLITKNITTREKIKNIYEDKKNPFDQGFLKNWLTLFSKIPANNFSYSDFLTHNELKSLKNELNLGEYGKPTKISDNFSFTDDYVNDENTDNYNQVNIKELKLVTDQIHDIEMGQWENNQKWQEISEKDIIISTEKKTFFQTSPTILNKTNNLTIEKMNKYIQHIKIKTEACKDLSKVKKFYELKATKQENKIKELRNKNTDQYTINKQEEILQETRSMIPDCINRLQNYYKGLVELVENERDNEVVNQTTQYKEALEIIKEVKLLFD</sequence>
<organism evidence="14 15">
    <name type="scientific">Anaeramoeba flamelloides</name>
    <dbReference type="NCBI Taxonomy" id="1746091"/>
    <lineage>
        <taxon>Eukaryota</taxon>
        <taxon>Metamonada</taxon>
        <taxon>Anaeramoebidae</taxon>
        <taxon>Anaeramoeba</taxon>
    </lineage>
</organism>
<comment type="similarity">
    <text evidence="2">Belongs to the TBCA family.</text>
</comment>
<protein>
    <recommendedName>
        <fullName evidence="12">Palmitoyltransferase</fullName>
        <ecNumber evidence="12">2.3.1.225</ecNumber>
    </recommendedName>
</protein>
<dbReference type="GO" id="GO:0019706">
    <property type="term" value="F:protein-cysteine S-palmitoyltransferase activity"/>
    <property type="evidence" value="ECO:0007669"/>
    <property type="project" value="UniProtKB-EC"/>
</dbReference>
<feature type="transmembrane region" description="Helical" evidence="12">
    <location>
        <begin position="185"/>
        <end position="212"/>
    </location>
</feature>
<dbReference type="PANTHER" id="PTHR22883:SF43">
    <property type="entry name" value="PALMITOYLTRANSFERASE APP"/>
    <property type="match status" value="1"/>
</dbReference>
<dbReference type="GO" id="GO:0048487">
    <property type="term" value="F:beta-tubulin binding"/>
    <property type="evidence" value="ECO:0007669"/>
    <property type="project" value="InterPro"/>
</dbReference>
<feature type="domain" description="Palmitoyltransferase DHHC" evidence="13">
    <location>
        <begin position="141"/>
        <end position="270"/>
    </location>
</feature>
<dbReference type="GO" id="GO:0005794">
    <property type="term" value="C:Golgi apparatus"/>
    <property type="evidence" value="ECO:0007669"/>
    <property type="project" value="TreeGrafter"/>
</dbReference>
<reference evidence="14" key="1">
    <citation type="submission" date="2022-08" db="EMBL/GenBank/DDBJ databases">
        <title>Novel sulphate-reducing endosymbionts in the free-living metamonad Anaeramoeba.</title>
        <authorList>
            <person name="Jerlstrom-Hultqvist J."/>
            <person name="Cepicka I."/>
            <person name="Gallot-Lavallee L."/>
            <person name="Salas-Leiva D."/>
            <person name="Curtis B.A."/>
            <person name="Zahonova K."/>
            <person name="Pipaliya S."/>
            <person name="Dacks J."/>
            <person name="Roger A.J."/>
        </authorList>
    </citation>
    <scope>NUCLEOTIDE SEQUENCE</scope>
    <source>
        <strain evidence="14">Busselton2</strain>
    </source>
</reference>
<comment type="domain">
    <text evidence="12">The DHHC domain is required for palmitoyltransferase activity.</text>
</comment>
<evidence type="ECO:0000256" key="2">
    <source>
        <dbReference type="ARBA" id="ARBA00006806"/>
    </source>
</evidence>
<dbReference type="InterPro" id="IPR039859">
    <property type="entry name" value="PFA4/ZDH16/20/ERF2-like"/>
</dbReference>
<gene>
    <name evidence="14" type="ORF">M0812_20827</name>
</gene>
<evidence type="ECO:0000256" key="4">
    <source>
        <dbReference type="ARBA" id="ARBA00022692"/>
    </source>
</evidence>
<evidence type="ECO:0000256" key="1">
    <source>
        <dbReference type="ARBA" id="ARBA00004127"/>
    </source>
</evidence>
<dbReference type="GO" id="GO:0006612">
    <property type="term" value="P:protein targeting to membrane"/>
    <property type="evidence" value="ECO:0007669"/>
    <property type="project" value="TreeGrafter"/>
</dbReference>
<evidence type="ECO:0000259" key="13">
    <source>
        <dbReference type="Pfam" id="PF01529"/>
    </source>
</evidence>
<feature type="transmembrane region" description="Helical" evidence="12">
    <location>
        <begin position="83"/>
        <end position="103"/>
    </location>
</feature>
<dbReference type="InterPro" id="IPR004226">
    <property type="entry name" value="TBCA"/>
</dbReference>
<keyword evidence="5 12" id="KW-1133">Transmembrane helix</keyword>
<evidence type="ECO:0000313" key="14">
    <source>
        <dbReference type="EMBL" id="KAJ3431903.1"/>
    </source>
</evidence>
<comment type="subcellular location">
    <subcellularLocation>
        <location evidence="1">Endomembrane system</location>
        <topology evidence="1">Multi-pass membrane protein</topology>
    </subcellularLocation>
</comment>
<comment type="similarity">
    <text evidence="12">Belongs to the DHHC palmitoyltransferase family.</text>
</comment>
<evidence type="ECO:0000256" key="8">
    <source>
        <dbReference type="ARBA" id="ARBA00023186"/>
    </source>
</evidence>
<evidence type="ECO:0000256" key="12">
    <source>
        <dbReference type="RuleBase" id="RU079119"/>
    </source>
</evidence>
<keyword evidence="6 12" id="KW-0472">Membrane</keyword>
<evidence type="ECO:0000313" key="15">
    <source>
        <dbReference type="Proteomes" id="UP001146793"/>
    </source>
</evidence>
<dbReference type="EC" id="2.3.1.225" evidence="12"/>
<dbReference type="PANTHER" id="PTHR22883">
    <property type="entry name" value="ZINC FINGER DHHC DOMAIN CONTAINING PROTEIN"/>
    <property type="match status" value="1"/>
</dbReference>
<evidence type="ECO:0000256" key="7">
    <source>
        <dbReference type="ARBA" id="ARBA00023139"/>
    </source>
</evidence>
<dbReference type="GO" id="GO:0007021">
    <property type="term" value="P:tubulin complex assembly"/>
    <property type="evidence" value="ECO:0007669"/>
    <property type="project" value="InterPro"/>
</dbReference>
<dbReference type="SUPFAM" id="SSF46988">
    <property type="entry name" value="Tubulin chaperone cofactor A"/>
    <property type="match status" value="1"/>
</dbReference>
<keyword evidence="8" id="KW-0143">Chaperone</keyword>
<dbReference type="Pfam" id="PF02970">
    <property type="entry name" value="TBCA"/>
    <property type="match status" value="1"/>
</dbReference>
<comment type="catalytic activity">
    <reaction evidence="11 12">
        <text>L-cysteinyl-[protein] + hexadecanoyl-CoA = S-hexadecanoyl-L-cysteinyl-[protein] + CoA</text>
        <dbReference type="Rhea" id="RHEA:36683"/>
        <dbReference type="Rhea" id="RHEA-COMP:10131"/>
        <dbReference type="Rhea" id="RHEA-COMP:11032"/>
        <dbReference type="ChEBI" id="CHEBI:29950"/>
        <dbReference type="ChEBI" id="CHEBI:57287"/>
        <dbReference type="ChEBI" id="CHEBI:57379"/>
        <dbReference type="ChEBI" id="CHEBI:74151"/>
        <dbReference type="EC" id="2.3.1.225"/>
    </reaction>
</comment>
<feature type="transmembrane region" description="Helical" evidence="12">
    <location>
        <begin position="51"/>
        <end position="71"/>
    </location>
</feature>
<evidence type="ECO:0000256" key="11">
    <source>
        <dbReference type="ARBA" id="ARBA00048048"/>
    </source>
</evidence>
<comment type="caution">
    <text evidence="14">The sequence shown here is derived from an EMBL/GenBank/DDBJ whole genome shotgun (WGS) entry which is preliminary data.</text>
</comment>
<name>A0AAV7YQ48_9EUKA</name>
<proteinExistence type="inferred from homology"/>
<dbReference type="InterPro" id="IPR001594">
    <property type="entry name" value="Palmitoyltrfase_DHHC"/>
</dbReference>
<dbReference type="GO" id="GO:0005783">
    <property type="term" value="C:endoplasmic reticulum"/>
    <property type="evidence" value="ECO:0007669"/>
    <property type="project" value="TreeGrafter"/>
</dbReference>